<dbReference type="InterPro" id="IPR013786">
    <property type="entry name" value="AcylCoA_DH/ox_N"/>
</dbReference>
<dbReference type="Gene3D" id="1.20.140.10">
    <property type="entry name" value="Butyryl-CoA Dehydrogenase, subunit A, domain 3"/>
    <property type="match status" value="1"/>
</dbReference>
<dbReference type="Pfam" id="PF12806">
    <property type="entry name" value="Acyl-CoA_dh_C"/>
    <property type="match status" value="1"/>
</dbReference>
<dbReference type="InterPro" id="IPR009075">
    <property type="entry name" value="AcylCo_DH/oxidase_C"/>
</dbReference>
<evidence type="ECO:0000259" key="11">
    <source>
        <dbReference type="Pfam" id="PF00441"/>
    </source>
</evidence>
<dbReference type="Pfam" id="PF02770">
    <property type="entry name" value="Acyl-CoA_dh_M"/>
    <property type="match status" value="1"/>
</dbReference>
<dbReference type="PANTHER" id="PTHR42803:SF1">
    <property type="entry name" value="BROAD-SPECIFICITY LINEAR ACYL-COA DEHYDROGENASE FADE5"/>
    <property type="match status" value="1"/>
</dbReference>
<dbReference type="AlphaFoldDB" id="A0A1G9ZA67"/>
<evidence type="ECO:0000256" key="6">
    <source>
        <dbReference type="ARBA" id="ARBA00051388"/>
    </source>
</evidence>
<comment type="similarity">
    <text evidence="2 10">Belongs to the acyl-CoA dehydrogenase family.</text>
</comment>
<dbReference type="InterPro" id="IPR009100">
    <property type="entry name" value="AcylCoA_DH/oxidase_NM_dom_sf"/>
</dbReference>
<keyword evidence="16" id="KW-1185">Reference proteome</keyword>
<evidence type="ECO:0000256" key="10">
    <source>
        <dbReference type="RuleBase" id="RU362125"/>
    </source>
</evidence>
<organism evidence="15 16">
    <name type="scientific">Pseudomonas jinjuensis</name>
    <dbReference type="NCBI Taxonomy" id="198616"/>
    <lineage>
        <taxon>Bacteria</taxon>
        <taxon>Pseudomonadati</taxon>
        <taxon>Pseudomonadota</taxon>
        <taxon>Gammaproteobacteria</taxon>
        <taxon>Pseudomonadales</taxon>
        <taxon>Pseudomonadaceae</taxon>
        <taxon>Pseudomonas</taxon>
    </lineage>
</organism>
<feature type="domain" description="Acyl-CoA dehydrogenase/oxidase N-terminal" evidence="13">
    <location>
        <begin position="37"/>
        <end position="157"/>
    </location>
</feature>
<evidence type="ECO:0000259" key="13">
    <source>
        <dbReference type="Pfam" id="PF02771"/>
    </source>
</evidence>
<dbReference type="Gene3D" id="1.10.540.10">
    <property type="entry name" value="Acyl-CoA dehydrogenase/oxidase, N-terminal domain"/>
    <property type="match status" value="1"/>
</dbReference>
<evidence type="ECO:0000256" key="5">
    <source>
        <dbReference type="ARBA" id="ARBA00023002"/>
    </source>
</evidence>
<dbReference type="RefSeq" id="WP_084310219.1">
    <property type="nucleotide sequence ID" value="NZ_FNIJ01000001.1"/>
</dbReference>
<proteinExistence type="inferred from homology"/>
<dbReference type="InterPro" id="IPR006091">
    <property type="entry name" value="Acyl-CoA_Oxase/DH_mid-dom"/>
</dbReference>
<dbReference type="InterPro" id="IPR052166">
    <property type="entry name" value="Diverse_Acyl-CoA_DH"/>
</dbReference>
<feature type="domain" description="Acyl-CoA oxidase/dehydrogenase middle" evidence="12">
    <location>
        <begin position="163"/>
        <end position="271"/>
    </location>
</feature>
<dbReference type="InterPro" id="IPR046373">
    <property type="entry name" value="Acyl-CoA_Oxase/DH_mid-dom_sf"/>
</dbReference>
<comment type="catalytic activity">
    <reaction evidence="6">
        <text>3-(methylsulfanyl)propanoyl-CoA + oxidized [electron-transfer flavoprotein] + H(+) = 3-(methylsulfanyl)acryloyl-CoA + reduced [electron-transfer flavoprotein]</text>
        <dbReference type="Rhea" id="RHEA:52612"/>
        <dbReference type="Rhea" id="RHEA-COMP:10685"/>
        <dbReference type="Rhea" id="RHEA-COMP:10686"/>
        <dbReference type="ChEBI" id="CHEBI:15378"/>
        <dbReference type="ChEBI" id="CHEBI:57692"/>
        <dbReference type="ChEBI" id="CHEBI:58307"/>
        <dbReference type="ChEBI" id="CHEBI:82815"/>
        <dbReference type="ChEBI" id="CHEBI:84994"/>
        <dbReference type="EC" id="1.3.99.41"/>
    </reaction>
    <physiologicalReaction direction="left-to-right" evidence="6">
        <dbReference type="Rhea" id="RHEA:52613"/>
    </physiologicalReaction>
</comment>
<keyword evidence="5 10" id="KW-0560">Oxidoreductase</keyword>
<evidence type="ECO:0000256" key="3">
    <source>
        <dbReference type="ARBA" id="ARBA00022630"/>
    </source>
</evidence>
<evidence type="ECO:0000256" key="1">
    <source>
        <dbReference type="ARBA" id="ARBA00001974"/>
    </source>
</evidence>
<dbReference type="PANTHER" id="PTHR42803">
    <property type="entry name" value="ACYL-COA DEHYDROGENASE"/>
    <property type="match status" value="1"/>
</dbReference>
<evidence type="ECO:0000256" key="7">
    <source>
        <dbReference type="ARBA" id="ARBA00058683"/>
    </source>
</evidence>
<gene>
    <name evidence="15" type="ORF">SAMN05216193_101407</name>
</gene>
<dbReference type="EC" id="1.3.99.41" evidence="8"/>
<dbReference type="Gene3D" id="2.40.110.10">
    <property type="entry name" value="Butyryl-CoA Dehydrogenase, subunit A, domain 2"/>
    <property type="match status" value="1"/>
</dbReference>
<reference evidence="16" key="1">
    <citation type="submission" date="2016-10" db="EMBL/GenBank/DDBJ databases">
        <authorList>
            <person name="Varghese N."/>
            <person name="Submissions S."/>
        </authorList>
    </citation>
    <scope>NUCLEOTIDE SEQUENCE [LARGE SCALE GENOMIC DNA]</scope>
    <source>
        <strain evidence="16">JCM 21621</strain>
    </source>
</reference>
<dbReference type="Proteomes" id="UP000242957">
    <property type="component" value="Unassembled WGS sequence"/>
</dbReference>
<dbReference type="STRING" id="198616.SAMN05216193_101407"/>
<dbReference type="Pfam" id="PF00441">
    <property type="entry name" value="Acyl-CoA_dh_1"/>
    <property type="match status" value="1"/>
</dbReference>
<evidence type="ECO:0000256" key="4">
    <source>
        <dbReference type="ARBA" id="ARBA00022827"/>
    </source>
</evidence>
<dbReference type="GO" id="GO:0016627">
    <property type="term" value="F:oxidoreductase activity, acting on the CH-CH group of donors"/>
    <property type="evidence" value="ECO:0007669"/>
    <property type="project" value="InterPro"/>
</dbReference>
<evidence type="ECO:0000313" key="15">
    <source>
        <dbReference type="EMBL" id="SDN17731.1"/>
    </source>
</evidence>
<dbReference type="EMBL" id="FNIJ01000001">
    <property type="protein sequence ID" value="SDN17731.1"/>
    <property type="molecule type" value="Genomic_DNA"/>
</dbReference>
<keyword evidence="3 10" id="KW-0285">Flavoprotein</keyword>
<dbReference type="OrthoDB" id="9764895at2"/>
<evidence type="ECO:0000256" key="2">
    <source>
        <dbReference type="ARBA" id="ARBA00009347"/>
    </source>
</evidence>
<dbReference type="Pfam" id="PF02771">
    <property type="entry name" value="Acyl-CoA_dh_N"/>
    <property type="match status" value="1"/>
</dbReference>
<dbReference type="InterPro" id="IPR037069">
    <property type="entry name" value="AcylCoA_DH/ox_N_sf"/>
</dbReference>
<evidence type="ECO:0000256" key="9">
    <source>
        <dbReference type="ARBA" id="ARBA00069043"/>
    </source>
</evidence>
<comment type="cofactor">
    <cofactor evidence="1 10">
        <name>FAD</name>
        <dbReference type="ChEBI" id="CHEBI:57692"/>
    </cofactor>
</comment>
<dbReference type="FunFam" id="2.40.110.10:FF:000031">
    <property type="entry name" value="Acyl-CoA dehydrogenase, putative"/>
    <property type="match status" value="1"/>
</dbReference>
<dbReference type="SUPFAM" id="SSF47203">
    <property type="entry name" value="Acyl-CoA dehydrogenase C-terminal domain-like"/>
    <property type="match status" value="1"/>
</dbReference>
<dbReference type="InterPro" id="IPR036250">
    <property type="entry name" value="AcylCo_DH-like_C"/>
</dbReference>
<accession>A0A1G9ZA67</accession>
<comment type="function">
    <text evidence="7">Involved in the assimilation of dimethylsulphoniopropionate (DMSP), an important compound in the fixation of carbon in marine phytoplankton, by mediating the conversion of 3-(methylthio)propanoyl-CoA (MMPA-CoA) to 3-(methylthio)acryloyl-CoA (MTA-CoA).</text>
</comment>
<protein>
    <recommendedName>
        <fullName evidence="9">3-methylmercaptopropionyl-CoA dehydrogenase</fullName>
        <ecNumber evidence="8">1.3.99.41</ecNumber>
    </recommendedName>
</protein>
<dbReference type="GO" id="GO:0050660">
    <property type="term" value="F:flavin adenine dinucleotide binding"/>
    <property type="evidence" value="ECO:0007669"/>
    <property type="project" value="InterPro"/>
</dbReference>
<evidence type="ECO:0000259" key="14">
    <source>
        <dbReference type="Pfam" id="PF12806"/>
    </source>
</evidence>
<evidence type="ECO:0000256" key="8">
    <source>
        <dbReference type="ARBA" id="ARBA00066694"/>
    </source>
</evidence>
<name>A0A1G9ZA67_9PSED</name>
<dbReference type="SUPFAM" id="SSF56645">
    <property type="entry name" value="Acyl-CoA dehydrogenase NM domain-like"/>
    <property type="match status" value="1"/>
</dbReference>
<evidence type="ECO:0000259" key="12">
    <source>
        <dbReference type="Pfam" id="PF02770"/>
    </source>
</evidence>
<sequence>MPSYQAPVRDLHFVIHELLDLPGHYQQLQGCEAVDSDTLNAIVEEGARFAEEVLAPLNRIGDEQGCQWRDGQVTTPPGFAAAYRQFAANGWTALEKPREFGGQGLPGSLASAINDMLFSANHAWNMYPTLSSGAVSTLDAHGADDLRARFLPALIDGRWSGTMCLTEAHCGSDLGLLRTRAVPEADGSYRISGSKIFISAGDHDITANIIHLVLARIEGAPAGVKGISLFAVPKILVNADGSLGERNGVSCGSIEHKMGIHGNATCVMNFDGATGYLLGEANRGMSAMFTFINESRLAVAQQGQGHCEASFQGALRYARERVQMRAEPRLQPEQPADPIIGHPDVRRMLLTQKAYAEGGRMLNLACAQLVDRLHHGANAAVKDAAARRLALLTPIAKGFLTEAGIEAAQLGVQVFGGHGFIREWGMEQISRDVRITAIYEGTNGIQGIDLLTRKVLADDGAELHALLDEIDSFCASGNAPAELASQLARHVATWRELTGWIRGRQQTDANLIGAAAFDYLMLAGYTLVGYHWLRAAAIAERELAAGNTDSDFYIGKRETARFYLQRLLPRADQHRALIESGSANLMDIPDSAFGR</sequence>
<feature type="domain" description="Acetyl-CoA dehydrogenase-like C-terminal" evidence="14">
    <location>
        <begin position="466"/>
        <end position="589"/>
    </location>
</feature>
<keyword evidence="4 10" id="KW-0274">FAD</keyword>
<evidence type="ECO:0000313" key="16">
    <source>
        <dbReference type="Proteomes" id="UP000242957"/>
    </source>
</evidence>
<feature type="domain" description="Acyl-CoA dehydrogenase/oxidase C-terminal" evidence="11">
    <location>
        <begin position="282"/>
        <end position="448"/>
    </location>
</feature>
<dbReference type="InterPro" id="IPR025878">
    <property type="entry name" value="Acyl-CoA_dh-like_C_dom"/>
</dbReference>